<dbReference type="PATRIC" id="fig|1492898.3.peg.3454"/>
<dbReference type="SUPFAM" id="SSF51206">
    <property type="entry name" value="cAMP-binding domain-like"/>
    <property type="match status" value="1"/>
</dbReference>
<dbReference type="KEGG" id="fla:SY85_15890"/>
<dbReference type="CDD" id="cd00038">
    <property type="entry name" value="CAP_ED"/>
    <property type="match status" value="1"/>
</dbReference>
<dbReference type="InterPro" id="IPR018490">
    <property type="entry name" value="cNMP-bd_dom_sf"/>
</dbReference>
<dbReference type="PROSITE" id="PS50042">
    <property type="entry name" value="CNMP_BINDING_3"/>
    <property type="match status" value="1"/>
</dbReference>
<dbReference type="InterPro" id="IPR014710">
    <property type="entry name" value="RmlC-like_jellyroll"/>
</dbReference>
<evidence type="ECO:0000313" key="3">
    <source>
        <dbReference type="Proteomes" id="UP000077177"/>
    </source>
</evidence>
<dbReference type="EMBL" id="CP011390">
    <property type="protein sequence ID" value="ANE53534.1"/>
    <property type="molecule type" value="Genomic_DNA"/>
</dbReference>
<sequence length="193" mass="22469">MYELFFKSLTAKISLTAEEQEIFKGYLTPKKLRKRQYLLQEGDVSKHAAFVEKGALRAYTIDEKGGEHIVQFAVEGWTIADLYSFITGEPATYNIEALEDCELLLISNTAQEELIKRIPQYEHFIRLQMQSAYIALQRRITAMFTMSTEERYTNLIKTYPDIVQRVPQHMIASYLGLTPETLSRTRRQMSNRK</sequence>
<feature type="domain" description="Cyclic nucleotide-binding" evidence="1">
    <location>
        <begin position="5"/>
        <end position="115"/>
    </location>
</feature>
<dbReference type="Gene3D" id="1.10.10.10">
    <property type="entry name" value="Winged helix-like DNA-binding domain superfamily/Winged helix DNA-binding domain"/>
    <property type="match status" value="1"/>
</dbReference>
<reference evidence="3" key="1">
    <citation type="submission" date="2015-01" db="EMBL/GenBank/DDBJ databases">
        <title>Flavisolibacter sp./LCS9/ whole genome sequencing.</title>
        <authorList>
            <person name="Kim M.K."/>
            <person name="Srinivasan S."/>
            <person name="Lee J.-J."/>
        </authorList>
    </citation>
    <scope>NUCLEOTIDE SEQUENCE [LARGE SCALE GENOMIC DNA]</scope>
    <source>
        <strain evidence="3">LCS9</strain>
    </source>
</reference>
<dbReference type="AlphaFoldDB" id="A0A172U328"/>
<proteinExistence type="predicted"/>
<evidence type="ECO:0000313" key="2">
    <source>
        <dbReference type="EMBL" id="ANE53534.1"/>
    </source>
</evidence>
<dbReference type="SMART" id="SM00100">
    <property type="entry name" value="cNMP"/>
    <property type="match status" value="1"/>
</dbReference>
<dbReference type="RefSeq" id="WP_066409866.1">
    <property type="nucleotide sequence ID" value="NZ_CP011390.1"/>
</dbReference>
<dbReference type="STRING" id="1492898.SY85_15890"/>
<dbReference type="OrthoDB" id="9152304at2"/>
<reference evidence="2 3" key="2">
    <citation type="journal article" date="2016" name="Int. J. Syst. Evol. Microbiol.">
        <title>Flavisolibacter tropicus sp. nov., isolated from tropical soil.</title>
        <authorList>
            <person name="Lee J.J."/>
            <person name="Kang M.S."/>
            <person name="Kim G.S."/>
            <person name="Lee C.S."/>
            <person name="Lim S."/>
            <person name="Lee J."/>
            <person name="Roh S.H."/>
            <person name="Kang H."/>
            <person name="Ha J.M."/>
            <person name="Bae S."/>
            <person name="Jung H.Y."/>
            <person name="Kim M.K."/>
        </authorList>
    </citation>
    <scope>NUCLEOTIDE SEQUENCE [LARGE SCALE GENOMIC DNA]</scope>
    <source>
        <strain evidence="2 3">LCS9</strain>
    </source>
</reference>
<dbReference type="InterPro" id="IPR000595">
    <property type="entry name" value="cNMP-bd_dom"/>
</dbReference>
<accession>A0A172U328</accession>
<evidence type="ECO:0000259" key="1">
    <source>
        <dbReference type="PROSITE" id="PS50042"/>
    </source>
</evidence>
<organism evidence="2 3">
    <name type="scientific">Flavisolibacter tropicus</name>
    <dbReference type="NCBI Taxonomy" id="1492898"/>
    <lineage>
        <taxon>Bacteria</taxon>
        <taxon>Pseudomonadati</taxon>
        <taxon>Bacteroidota</taxon>
        <taxon>Chitinophagia</taxon>
        <taxon>Chitinophagales</taxon>
        <taxon>Chitinophagaceae</taxon>
        <taxon>Flavisolibacter</taxon>
    </lineage>
</organism>
<dbReference type="Pfam" id="PF00027">
    <property type="entry name" value="cNMP_binding"/>
    <property type="match status" value="1"/>
</dbReference>
<dbReference type="InterPro" id="IPR036388">
    <property type="entry name" value="WH-like_DNA-bd_sf"/>
</dbReference>
<dbReference type="Proteomes" id="UP000077177">
    <property type="component" value="Chromosome"/>
</dbReference>
<gene>
    <name evidence="2" type="ORF">SY85_15890</name>
</gene>
<name>A0A172U328_9BACT</name>
<keyword evidence="3" id="KW-1185">Reference proteome</keyword>
<dbReference type="Gene3D" id="2.60.120.10">
    <property type="entry name" value="Jelly Rolls"/>
    <property type="match status" value="1"/>
</dbReference>
<protein>
    <submittedName>
        <fullName evidence="2">Cyclic nucleotide-binding protein</fullName>
    </submittedName>
</protein>